<dbReference type="Proteomes" id="UP000085678">
    <property type="component" value="Unplaced"/>
</dbReference>
<feature type="region of interest" description="Disordered" evidence="1">
    <location>
        <begin position="576"/>
        <end position="609"/>
    </location>
</feature>
<proteinExistence type="predicted"/>
<reference evidence="3 4" key="1">
    <citation type="submission" date="2025-04" db="UniProtKB">
        <authorList>
            <consortium name="RefSeq"/>
        </authorList>
    </citation>
    <scope>IDENTIFICATION</scope>
    <source>
        <tissue evidence="3 4">Gonads</tissue>
    </source>
</reference>
<dbReference type="KEGG" id="lak:106161467"/>
<organism evidence="2 3">
    <name type="scientific">Lingula anatina</name>
    <name type="common">Brachiopod</name>
    <name type="synonym">Lingula unguis</name>
    <dbReference type="NCBI Taxonomy" id="7574"/>
    <lineage>
        <taxon>Eukaryota</taxon>
        <taxon>Metazoa</taxon>
        <taxon>Spiralia</taxon>
        <taxon>Lophotrochozoa</taxon>
        <taxon>Brachiopoda</taxon>
        <taxon>Linguliformea</taxon>
        <taxon>Lingulata</taxon>
        <taxon>Lingulida</taxon>
        <taxon>Linguloidea</taxon>
        <taxon>Lingulidae</taxon>
        <taxon>Lingula</taxon>
    </lineage>
</organism>
<name>A0A1S3I6J9_LINAN</name>
<dbReference type="AlphaFoldDB" id="A0A1S3I6J9"/>
<accession>A0A1S3I6J9</accession>
<feature type="region of interest" description="Disordered" evidence="1">
    <location>
        <begin position="504"/>
        <end position="537"/>
    </location>
</feature>
<keyword evidence="2" id="KW-1185">Reference proteome</keyword>
<evidence type="ECO:0000313" key="4">
    <source>
        <dbReference type="RefSeq" id="XP_013393888.1"/>
    </source>
</evidence>
<evidence type="ECO:0000313" key="3">
    <source>
        <dbReference type="RefSeq" id="XP_013393882.1"/>
    </source>
</evidence>
<evidence type="ECO:0000256" key="1">
    <source>
        <dbReference type="SAM" id="MobiDB-lite"/>
    </source>
</evidence>
<feature type="compositionally biased region" description="Low complexity" evidence="1">
    <location>
        <begin position="517"/>
        <end position="531"/>
    </location>
</feature>
<feature type="compositionally biased region" description="Polar residues" evidence="1">
    <location>
        <begin position="584"/>
        <end position="594"/>
    </location>
</feature>
<gene>
    <name evidence="3 4" type="primary">LOC106161467</name>
</gene>
<evidence type="ECO:0000313" key="2">
    <source>
        <dbReference type="Proteomes" id="UP000085678"/>
    </source>
</evidence>
<dbReference type="RefSeq" id="XP_013393882.1">
    <property type="nucleotide sequence ID" value="XM_013538428.1"/>
</dbReference>
<dbReference type="RefSeq" id="XP_013393888.1">
    <property type="nucleotide sequence ID" value="XM_013538434.1"/>
</dbReference>
<protein>
    <submittedName>
        <fullName evidence="3 4">Uncharacterized protein LOC106161467</fullName>
    </submittedName>
</protein>
<dbReference type="GeneID" id="106161467"/>
<sequence length="637" mass="73116">MVDKKKDCLINKRSGCPEQLSTKNLCLENAKTRNQLGAPKGVDEHPPERFPFLPAFAENLIHYFRKFKLNTANSYINIIDKLETQLADMDFLGENELKSYVLSETNSDILPNANGEKENDVQLYVRNTGNNRIYFNKERKEEPFIEDACFPEEYTESLAWKTAIMRLETYCDRLQILMKGHFETKSMHFSLDSKGSNSKPLPEQQLKQVLEKMLHDKNFMEVLLLLMSSCEIDALMNYLNKQVVPSTNRRCLGGDTNGSPSGIPCFLIKLYRELLRGRPSIVLKINHLKASSLKDLIVIDEIQDIFSIDSTQIFQNVKERLKKRPKDMEHHAGINVDKKRKYKLKEIKKTLKTLPEEREDPVGFIVARKRKYILEEIIQTLKRQLKEMEDKAGFSVDRKSMYILEEIQETLKRLPKEKTDIAGFSVDRNSTQIIKGTLKRQLKEMECLDSKCTSIFQKVEETLKSGPKETEDKEGLVKLFAGFLTVLVEPTEIEEVMQRTEMTPCMREEASPPTAFSDSSSLSQSESLSSLEWEDPPTDTLRQLLDTAMGREPLPPDTSVSFIIQVPIIDLMAKSDEEPERDLSQTVASSLNGSETKENNLTETLSPAKEDENYQTLEKNINLVQIVINQLTLKQFF</sequence>